<organism evidence="8 9">
    <name type="scientific">Actinobaculum suis</name>
    <dbReference type="NCBI Taxonomy" id="1657"/>
    <lineage>
        <taxon>Bacteria</taxon>
        <taxon>Bacillati</taxon>
        <taxon>Actinomycetota</taxon>
        <taxon>Actinomycetes</taxon>
        <taxon>Actinomycetales</taxon>
        <taxon>Actinomycetaceae</taxon>
        <taxon>Actinobaculum</taxon>
    </lineage>
</organism>
<evidence type="ECO:0000256" key="3">
    <source>
        <dbReference type="HAMAP-Rule" id="MF_01077"/>
    </source>
</evidence>
<gene>
    <name evidence="3 7" type="primary">rimP</name>
    <name evidence="7" type="ORF">R6G71_08340</name>
    <name evidence="8" type="ORF">SAMN05421878_101115</name>
</gene>
<dbReference type="InterPro" id="IPR003728">
    <property type="entry name" value="Ribosome_maturation_RimP"/>
</dbReference>
<dbReference type="Proteomes" id="UP001273799">
    <property type="component" value="Unassembled WGS sequence"/>
</dbReference>
<keyword evidence="2 3" id="KW-0690">Ribosome biogenesis</keyword>
<evidence type="ECO:0000313" key="8">
    <source>
        <dbReference type="EMBL" id="SDE01802.1"/>
    </source>
</evidence>
<evidence type="ECO:0000256" key="4">
    <source>
        <dbReference type="SAM" id="MobiDB-lite"/>
    </source>
</evidence>
<reference evidence="9" key="1">
    <citation type="submission" date="2016-10" db="EMBL/GenBank/DDBJ databases">
        <authorList>
            <person name="Varghese N."/>
        </authorList>
    </citation>
    <scope>NUCLEOTIDE SEQUENCE [LARGE SCALE GENOMIC DNA]</scope>
    <source>
        <strain evidence="9">DSM 20639</strain>
    </source>
</reference>
<sequence>MNRRHRNQSPAGRGAQRENTPRSRSTAERRQVREEIAQALVSVVENAGLYLENVQVSRGSRPIVSVTVDLPEGPGGVDSQQLVDISREISAVLDEIDVIAGAYQLEVTTPGTDRPLVEARHFSRAIGRLVKVTPREETPFTERLVAVEGDTLVFRGESGERRLSIGEVAKARVHIEFDRPKKD</sequence>
<dbReference type="Pfam" id="PF17384">
    <property type="entry name" value="DUF150_C"/>
    <property type="match status" value="1"/>
</dbReference>
<reference evidence="8" key="2">
    <citation type="submission" date="2016-10" db="EMBL/GenBank/DDBJ databases">
        <authorList>
            <person name="de Groot N.N."/>
        </authorList>
    </citation>
    <scope>NUCLEOTIDE SEQUENCE [LARGE SCALE GENOMIC DNA]</scope>
    <source>
        <strain evidence="8">DSM 20639</strain>
    </source>
</reference>
<proteinExistence type="inferred from homology"/>
<evidence type="ECO:0000259" key="5">
    <source>
        <dbReference type="Pfam" id="PF02576"/>
    </source>
</evidence>
<evidence type="ECO:0000256" key="1">
    <source>
        <dbReference type="ARBA" id="ARBA00022490"/>
    </source>
</evidence>
<comment type="function">
    <text evidence="3">Required for maturation of 30S ribosomal subunits.</text>
</comment>
<feature type="region of interest" description="Disordered" evidence="4">
    <location>
        <begin position="1"/>
        <end position="31"/>
    </location>
</feature>
<dbReference type="EMBL" id="FNAU01000001">
    <property type="protein sequence ID" value="SDE01802.1"/>
    <property type="molecule type" value="Genomic_DNA"/>
</dbReference>
<dbReference type="InterPro" id="IPR028998">
    <property type="entry name" value="RimP_C"/>
</dbReference>
<keyword evidence="1 3" id="KW-0963">Cytoplasm</keyword>
<dbReference type="PANTHER" id="PTHR33867">
    <property type="entry name" value="RIBOSOME MATURATION FACTOR RIMP"/>
    <property type="match status" value="1"/>
</dbReference>
<protein>
    <recommendedName>
        <fullName evidence="3">Ribosome maturation factor RimP</fullName>
    </recommendedName>
</protein>
<dbReference type="InterPro" id="IPR035956">
    <property type="entry name" value="RimP_N_sf"/>
</dbReference>
<feature type="domain" description="Ribosome maturation factor RimP N-terminal" evidence="5">
    <location>
        <begin position="42"/>
        <end position="113"/>
    </location>
</feature>
<dbReference type="Proteomes" id="UP000182744">
    <property type="component" value="Unassembled WGS sequence"/>
</dbReference>
<feature type="compositionally biased region" description="Basic and acidic residues" evidence="4">
    <location>
        <begin position="15"/>
        <end position="31"/>
    </location>
</feature>
<dbReference type="Gene3D" id="3.30.300.70">
    <property type="entry name" value="RimP-like superfamily, N-terminal"/>
    <property type="match status" value="1"/>
</dbReference>
<dbReference type="GO" id="GO:0000028">
    <property type="term" value="P:ribosomal small subunit assembly"/>
    <property type="evidence" value="ECO:0007669"/>
    <property type="project" value="TreeGrafter"/>
</dbReference>
<evidence type="ECO:0000313" key="9">
    <source>
        <dbReference type="Proteomes" id="UP000182744"/>
    </source>
</evidence>
<dbReference type="SUPFAM" id="SSF75420">
    <property type="entry name" value="YhbC-like, N-terminal domain"/>
    <property type="match status" value="1"/>
</dbReference>
<keyword evidence="9" id="KW-1185">Reference proteome</keyword>
<evidence type="ECO:0000313" key="7">
    <source>
        <dbReference type="EMBL" id="MDY5154045.1"/>
    </source>
</evidence>
<evidence type="ECO:0000259" key="6">
    <source>
        <dbReference type="Pfam" id="PF17384"/>
    </source>
</evidence>
<reference evidence="7" key="3">
    <citation type="submission" date="2023-10" db="EMBL/GenBank/DDBJ databases">
        <title>Whole Genome based description of the genera Actinobaculum and Actinotignum reveals a complex phylogenetic relationship within the species included in the genus Actinotignum.</title>
        <authorList>
            <person name="Jensen C.S."/>
            <person name="Dargis R."/>
            <person name="Kemp M."/>
            <person name="Christensen J.J."/>
        </authorList>
    </citation>
    <scope>NUCLEOTIDE SEQUENCE</scope>
    <source>
        <strain evidence="7">Actinobaculum_suis_CCUG19206T</strain>
    </source>
</reference>
<dbReference type="GO" id="GO:0006412">
    <property type="term" value="P:translation"/>
    <property type="evidence" value="ECO:0007669"/>
    <property type="project" value="TreeGrafter"/>
</dbReference>
<dbReference type="EMBL" id="JAWNFU010000005">
    <property type="protein sequence ID" value="MDY5154045.1"/>
    <property type="molecule type" value="Genomic_DNA"/>
</dbReference>
<dbReference type="Pfam" id="PF02576">
    <property type="entry name" value="RimP_N"/>
    <property type="match status" value="1"/>
</dbReference>
<feature type="domain" description="Ribosome maturation factor RimP C-terminal" evidence="6">
    <location>
        <begin position="116"/>
        <end position="177"/>
    </location>
</feature>
<dbReference type="SUPFAM" id="SSF74942">
    <property type="entry name" value="YhbC-like, C-terminal domain"/>
    <property type="match status" value="1"/>
</dbReference>
<comment type="similarity">
    <text evidence="3">Belongs to the RimP family.</text>
</comment>
<dbReference type="CDD" id="cd01734">
    <property type="entry name" value="YlxS_C"/>
    <property type="match status" value="1"/>
</dbReference>
<dbReference type="AlphaFoldDB" id="A0A1G6ZH75"/>
<name>A0A1G6ZH75_9ACTO</name>
<accession>A0A1G6ZH75</accession>
<comment type="subcellular location">
    <subcellularLocation>
        <location evidence="3">Cytoplasm</location>
    </subcellularLocation>
</comment>
<dbReference type="HAMAP" id="MF_01077">
    <property type="entry name" value="RimP"/>
    <property type="match status" value="1"/>
</dbReference>
<dbReference type="PANTHER" id="PTHR33867:SF1">
    <property type="entry name" value="RIBOSOME MATURATION FACTOR RIMP"/>
    <property type="match status" value="1"/>
</dbReference>
<evidence type="ECO:0000256" key="2">
    <source>
        <dbReference type="ARBA" id="ARBA00022517"/>
    </source>
</evidence>
<dbReference type="InterPro" id="IPR036847">
    <property type="entry name" value="RimP_C_sf"/>
</dbReference>
<dbReference type="InterPro" id="IPR028989">
    <property type="entry name" value="RimP_N"/>
</dbReference>
<dbReference type="GO" id="GO:0005829">
    <property type="term" value="C:cytosol"/>
    <property type="evidence" value="ECO:0007669"/>
    <property type="project" value="TreeGrafter"/>
</dbReference>
<dbReference type="RefSeq" id="WP_074660661.1">
    <property type="nucleotide sequence ID" value="NZ_FNAU01000001.1"/>
</dbReference>